<keyword evidence="1" id="KW-0460">Magnesium</keyword>
<dbReference type="Proteomes" id="UP000179227">
    <property type="component" value="Unassembled WGS sequence"/>
</dbReference>
<feature type="binding site" evidence="1">
    <location>
        <position position="112"/>
    </location>
    <ligand>
        <name>Mg(2+)</name>
        <dbReference type="ChEBI" id="CHEBI:18420"/>
        <label>1</label>
        <note>catalytic</note>
    </ligand>
</feature>
<dbReference type="Gene3D" id="3.30.540.10">
    <property type="entry name" value="Fructose-1,6-Bisphosphatase, subunit A, domain 1"/>
    <property type="match status" value="1"/>
</dbReference>
<keyword evidence="1" id="KW-0479">Metal-binding</keyword>
<feature type="binding site" evidence="1">
    <location>
        <position position="263"/>
    </location>
    <ligand>
        <name>Mg(2+)</name>
        <dbReference type="ChEBI" id="CHEBI:18420"/>
        <label>1</label>
        <note>catalytic</note>
    </ligand>
</feature>
<organism evidence="2 3">
    <name type="scientific">Candidatus Curtissbacteria bacterium RIFCSPLOWO2_01_FULL_42_26</name>
    <dbReference type="NCBI Taxonomy" id="1797729"/>
    <lineage>
        <taxon>Bacteria</taxon>
        <taxon>Candidatus Curtissiibacteriota</taxon>
    </lineage>
</organism>
<accession>A0A1F5HW46</accession>
<dbReference type="InterPro" id="IPR000760">
    <property type="entry name" value="Inositol_monophosphatase-like"/>
</dbReference>
<comment type="caution">
    <text evidence="2">The sequence shown here is derived from an EMBL/GenBank/DDBJ whole genome shotgun (WGS) entry which is preliminary data.</text>
</comment>
<evidence type="ECO:0008006" key="4">
    <source>
        <dbReference type="Google" id="ProtNLM"/>
    </source>
</evidence>
<dbReference type="AlphaFoldDB" id="A0A1F5HW46"/>
<dbReference type="SUPFAM" id="SSF56655">
    <property type="entry name" value="Carbohydrate phosphatase"/>
    <property type="match status" value="1"/>
</dbReference>
<protein>
    <recommendedName>
        <fullName evidence="4">Inositol monophosphatase</fullName>
    </recommendedName>
</protein>
<dbReference type="Gene3D" id="3.40.190.80">
    <property type="match status" value="1"/>
</dbReference>
<gene>
    <name evidence="2" type="ORF">A3A60_00360</name>
</gene>
<evidence type="ECO:0000313" key="3">
    <source>
        <dbReference type="Proteomes" id="UP000179227"/>
    </source>
</evidence>
<evidence type="ECO:0000256" key="1">
    <source>
        <dbReference type="PIRSR" id="PIRSR600760-2"/>
    </source>
</evidence>
<comment type="cofactor">
    <cofactor evidence="1">
        <name>Mg(2+)</name>
        <dbReference type="ChEBI" id="CHEBI:18420"/>
    </cofactor>
</comment>
<dbReference type="EMBL" id="MFBS01000037">
    <property type="protein sequence ID" value="OGE08368.1"/>
    <property type="molecule type" value="Genomic_DNA"/>
</dbReference>
<dbReference type="Pfam" id="PF00459">
    <property type="entry name" value="Inositol_P"/>
    <property type="match status" value="1"/>
</dbReference>
<feature type="binding site" evidence="1">
    <location>
        <position position="111"/>
    </location>
    <ligand>
        <name>Mg(2+)</name>
        <dbReference type="ChEBI" id="CHEBI:18420"/>
        <label>1</label>
        <note>catalytic</note>
    </ligand>
</feature>
<proteinExistence type="predicted"/>
<name>A0A1F5HW46_9BACT</name>
<dbReference type="STRING" id="1797729.A3A60_00360"/>
<dbReference type="GO" id="GO:0046872">
    <property type="term" value="F:metal ion binding"/>
    <property type="evidence" value="ECO:0007669"/>
    <property type="project" value="UniProtKB-KW"/>
</dbReference>
<sequence>MNERDRPQETGQIEYKDALRIMDQLGKVVKKTGEDILEFREEIKDTGIFHGHETSSVDVFARARVIHHLDTLLGEIEGVRRFELNPYEIVYLQGHPNHKSNKRYFLIIDELDGTTNTKRALASKLNYRPQAAVSIAISLTEKLADLQVGALYEFHTDEVYSAMKVGENFLAYRGSQQIRPWEIEETRGDSAPRVLVVGYSNNKRAEKAQIEEALVKDCSFRVYDGCRASSVDIMNVINGQYDAYIDPRALWGSQGGAMLEAYDIGAVILIALGTGLKVSDIHNQWWGNYTGDDQIPLVVARTAIHQKIIETIQPLISKD</sequence>
<reference evidence="2 3" key="1">
    <citation type="journal article" date="2016" name="Nat. Commun.">
        <title>Thousands of microbial genomes shed light on interconnected biogeochemical processes in an aquifer system.</title>
        <authorList>
            <person name="Anantharaman K."/>
            <person name="Brown C.T."/>
            <person name="Hug L.A."/>
            <person name="Sharon I."/>
            <person name="Castelle C.J."/>
            <person name="Probst A.J."/>
            <person name="Thomas B.C."/>
            <person name="Singh A."/>
            <person name="Wilkins M.J."/>
            <person name="Karaoz U."/>
            <person name="Brodie E.L."/>
            <person name="Williams K.H."/>
            <person name="Hubbard S.S."/>
            <person name="Banfield J.F."/>
        </authorList>
    </citation>
    <scope>NUCLEOTIDE SEQUENCE [LARGE SCALE GENOMIC DNA]</scope>
</reference>
<evidence type="ECO:0000313" key="2">
    <source>
        <dbReference type="EMBL" id="OGE08368.1"/>
    </source>
</evidence>
<feature type="binding site" evidence="1">
    <location>
        <position position="109"/>
    </location>
    <ligand>
        <name>Mg(2+)</name>
        <dbReference type="ChEBI" id="CHEBI:18420"/>
        <label>1</label>
        <note>catalytic</note>
    </ligand>
</feature>